<evidence type="ECO:0000313" key="3">
    <source>
        <dbReference type="Proteomes" id="UP000002359"/>
    </source>
</evidence>
<keyword evidence="1" id="KW-0862">Zinc</keyword>
<dbReference type="GO" id="GO:0006284">
    <property type="term" value="P:base-excision repair"/>
    <property type="evidence" value="ECO:0007669"/>
    <property type="project" value="InterPro"/>
</dbReference>
<feature type="binding site" evidence="1">
    <location>
        <position position="46"/>
    </location>
    <ligand>
        <name>Zn(2+)</name>
        <dbReference type="ChEBI" id="CHEBI:29105"/>
    </ligand>
</feature>
<evidence type="ECO:0000256" key="1">
    <source>
        <dbReference type="PIRSR" id="PIRSR605019-1"/>
    </source>
</evidence>
<dbReference type="PANTHER" id="PTHR30037:SF4">
    <property type="entry name" value="DNA-3-METHYLADENINE GLYCOSYLASE I"/>
    <property type="match status" value="1"/>
</dbReference>
<dbReference type="Pfam" id="PF03352">
    <property type="entry name" value="Adenine_glyco"/>
    <property type="match status" value="1"/>
</dbReference>
<dbReference type="PATRIC" id="fig|423211.3.peg.56"/>
<name>D5AFA7_STRGZ</name>
<dbReference type="InterPro" id="IPR052891">
    <property type="entry name" value="DNA-3mA_glycosylase"/>
</dbReference>
<dbReference type="PANTHER" id="PTHR30037">
    <property type="entry name" value="DNA-3-METHYLADENINE GLYCOSYLASE 1"/>
    <property type="match status" value="1"/>
</dbReference>
<dbReference type="InterPro" id="IPR005019">
    <property type="entry name" value="Adenine_glyco"/>
</dbReference>
<feature type="binding site" evidence="1">
    <location>
        <position position="204"/>
    </location>
    <ligand>
        <name>Zn(2+)</name>
        <dbReference type="ChEBI" id="CHEBI:29105"/>
    </ligand>
</feature>
<sequence>MTILQSIVAVFQSVYPDSYFSYSRKGVSMSRCAWVNPNNPLYIAYHDEEWGKPLHDEQSLFELLCLESYQAGLSWEIVLNKRQAFRSAFFNYDIQKVAAMTDSELDSLLTNPDIIRHKAKLYATRANAQAFLRVQEEFGTFDTYLWEWVNFTSIDNPVKSFRELPTKNDLSERISKDLKKRGFKFVGPVCIYSYLQAAGLLNEHEETCEIGKKLRTN</sequence>
<accession>D5AFA7</accession>
<feature type="binding site" evidence="1">
    <location>
        <position position="208"/>
    </location>
    <ligand>
        <name>Zn(2+)</name>
        <dbReference type="ChEBI" id="CHEBI:29105"/>
    </ligand>
</feature>
<reference evidence="2 3" key="1">
    <citation type="journal article" date="2009" name="J. Infect. Dis.">
        <title>Clinical, experimental, and genomic differences between intermediately pathogenic, highly pathogenic, and epidemic Streptococcus suis.</title>
        <authorList>
            <person name="Ye C."/>
            <person name="Zheng H."/>
            <person name="Zhang J."/>
            <person name="Jing H."/>
            <person name="Wang L."/>
            <person name="Xiong Y."/>
            <person name="Wang W."/>
            <person name="Zhou Z."/>
            <person name="Sun Q."/>
            <person name="Luo X."/>
            <person name="Du H."/>
            <person name="Gottschalk M."/>
            <person name="Xu J."/>
        </authorList>
    </citation>
    <scope>NUCLEOTIDE SEQUENCE [LARGE SCALE GENOMIC DNA]</scope>
    <source>
        <strain evidence="2 3">GZ1</strain>
    </source>
</reference>
<dbReference type="KEGG" id="ssw:SSGZ1_0057"/>
<keyword evidence="1" id="KW-0479">Metal-binding</keyword>
<dbReference type="HOGENOM" id="CLU_083758_1_0_9"/>
<gene>
    <name evidence="2" type="ordered locus">SSGZ1_0057</name>
</gene>
<dbReference type="SUPFAM" id="SSF48150">
    <property type="entry name" value="DNA-glycosylase"/>
    <property type="match status" value="1"/>
</dbReference>
<proteinExistence type="predicted"/>
<dbReference type="Proteomes" id="UP000002359">
    <property type="component" value="Chromosome"/>
</dbReference>
<evidence type="ECO:0000313" key="2">
    <source>
        <dbReference type="EMBL" id="ADE30522.1"/>
    </source>
</evidence>
<dbReference type="EMBL" id="CP000837">
    <property type="protein sequence ID" value="ADE30522.1"/>
    <property type="molecule type" value="Genomic_DNA"/>
</dbReference>
<organism evidence="2 3">
    <name type="scientific">Streptococcus suis (strain GZ1)</name>
    <dbReference type="NCBI Taxonomy" id="423211"/>
    <lineage>
        <taxon>Bacteria</taxon>
        <taxon>Bacillati</taxon>
        <taxon>Bacillota</taxon>
        <taxon>Bacilli</taxon>
        <taxon>Lactobacillales</taxon>
        <taxon>Streptococcaceae</taxon>
        <taxon>Streptococcus</taxon>
    </lineage>
</organism>
<feature type="binding site" evidence="1">
    <location>
        <position position="32"/>
    </location>
    <ligand>
        <name>Zn(2+)</name>
        <dbReference type="ChEBI" id="CHEBI:29105"/>
    </ligand>
</feature>
<dbReference type="GO" id="GO:0046872">
    <property type="term" value="F:metal ion binding"/>
    <property type="evidence" value="ECO:0007669"/>
    <property type="project" value="UniProtKB-KW"/>
</dbReference>
<dbReference type="AlphaFoldDB" id="D5AFA7"/>
<dbReference type="Gene3D" id="1.10.340.30">
    <property type="entry name" value="Hypothetical protein, domain 2"/>
    <property type="match status" value="1"/>
</dbReference>
<protein>
    <submittedName>
        <fullName evidence="2">DNA-3-methyladenine glycosylase I</fullName>
    </submittedName>
</protein>
<dbReference type="GO" id="GO:0008725">
    <property type="term" value="F:DNA-3-methyladenine glycosylase activity"/>
    <property type="evidence" value="ECO:0007669"/>
    <property type="project" value="InterPro"/>
</dbReference>
<dbReference type="InterPro" id="IPR011257">
    <property type="entry name" value="DNA_glycosylase"/>
</dbReference>